<sequence length="465" mass="51564">MSRQNRGKDGLRRREANRRGHLHNSVPANYRPGDRGPNESNETFEGDDVIRANSTPVQSNHDQPDEPMDALAMHLQQFCHDNNIEEVEFDPDIKVLNPNSVLKVTPQPDDDISVLTPMTAWGDEMTVSSKSVRQQPQNPPMSAISEARPSSTSGGASITSHEIKEPQPQSEDQLTYLSSDMSALREVVDVFLSTEEVEEAIGCLTQALITDNAHSKDVNLAWFCLTKLLDLARESDVKKKAIIFVPYTLDAIIEAMKLYNELSCEIERTGCGLLWSLGMMVDNRPLITQKGGIEAILNAQLCHMEDLQLQIMAMGALKVLTFDSKAKDVMRRKYGTDVVADIMNEHTFDATIQVDGCVIIGNCAVDDGVNYTHEVSEREIEAVLAGMVAHEGLLVVAEAALFTLMSLAHSKSNATVIQQNQLSKIAMDKAFKQHPNELAMTILTLIKRLKLNTEALRGTETPWRK</sequence>
<feature type="compositionally biased region" description="Basic and acidic residues" evidence="1">
    <location>
        <begin position="1"/>
        <end position="18"/>
    </location>
</feature>
<dbReference type="SUPFAM" id="SSF48371">
    <property type="entry name" value="ARM repeat"/>
    <property type="match status" value="1"/>
</dbReference>
<dbReference type="eggNOG" id="ENOG502SV5Y">
    <property type="taxonomic scope" value="Eukaryota"/>
</dbReference>
<evidence type="ECO:0000313" key="2">
    <source>
        <dbReference type="EMBL" id="EJK77974.1"/>
    </source>
</evidence>
<comment type="caution">
    <text evidence="2">The sequence shown here is derived from an EMBL/GenBank/DDBJ whole genome shotgun (WGS) entry which is preliminary data.</text>
</comment>
<dbReference type="InterPro" id="IPR011989">
    <property type="entry name" value="ARM-like"/>
</dbReference>
<accession>K3W4I0</accession>
<reference evidence="2 3" key="1">
    <citation type="journal article" date="2012" name="Genome Biol.">
        <title>Genome and low-iron response of an oceanic diatom adapted to chronic iron limitation.</title>
        <authorList>
            <person name="Lommer M."/>
            <person name="Specht M."/>
            <person name="Roy A.S."/>
            <person name="Kraemer L."/>
            <person name="Andreson R."/>
            <person name="Gutowska M.A."/>
            <person name="Wolf J."/>
            <person name="Bergner S.V."/>
            <person name="Schilhabel M.B."/>
            <person name="Klostermeier U.C."/>
            <person name="Beiko R.G."/>
            <person name="Rosenstiel P."/>
            <person name="Hippler M."/>
            <person name="Laroche J."/>
        </authorList>
    </citation>
    <scope>NUCLEOTIDE SEQUENCE [LARGE SCALE GENOMIC DNA]</scope>
    <source>
        <strain evidence="2 3">CCMP1005</strain>
    </source>
</reference>
<dbReference type="OrthoDB" id="49556at2759"/>
<protein>
    <submittedName>
        <fullName evidence="2">Uncharacterized protein</fullName>
    </submittedName>
</protein>
<dbReference type="AlphaFoldDB" id="K3W4I0"/>
<evidence type="ECO:0000313" key="3">
    <source>
        <dbReference type="Proteomes" id="UP000266841"/>
    </source>
</evidence>
<feature type="compositionally biased region" description="Polar residues" evidence="1">
    <location>
        <begin position="148"/>
        <end position="160"/>
    </location>
</feature>
<organism evidence="2 3">
    <name type="scientific">Thalassiosira oceanica</name>
    <name type="common">Marine diatom</name>
    <dbReference type="NCBI Taxonomy" id="159749"/>
    <lineage>
        <taxon>Eukaryota</taxon>
        <taxon>Sar</taxon>
        <taxon>Stramenopiles</taxon>
        <taxon>Ochrophyta</taxon>
        <taxon>Bacillariophyta</taxon>
        <taxon>Coscinodiscophyceae</taxon>
        <taxon>Thalassiosirophycidae</taxon>
        <taxon>Thalassiosirales</taxon>
        <taxon>Thalassiosiraceae</taxon>
        <taxon>Thalassiosira</taxon>
    </lineage>
</organism>
<evidence type="ECO:0000256" key="1">
    <source>
        <dbReference type="SAM" id="MobiDB-lite"/>
    </source>
</evidence>
<dbReference type="Gene3D" id="1.25.10.10">
    <property type="entry name" value="Leucine-rich Repeat Variant"/>
    <property type="match status" value="1"/>
</dbReference>
<dbReference type="InterPro" id="IPR016024">
    <property type="entry name" value="ARM-type_fold"/>
</dbReference>
<feature type="region of interest" description="Disordered" evidence="1">
    <location>
        <begin position="126"/>
        <end position="172"/>
    </location>
</feature>
<dbReference type="EMBL" id="AGNL01000150">
    <property type="protein sequence ID" value="EJK77974.1"/>
    <property type="molecule type" value="Genomic_DNA"/>
</dbReference>
<feature type="compositionally biased region" description="Polar residues" evidence="1">
    <location>
        <begin position="126"/>
        <end position="136"/>
    </location>
</feature>
<keyword evidence="3" id="KW-1185">Reference proteome</keyword>
<dbReference type="Proteomes" id="UP000266841">
    <property type="component" value="Unassembled WGS sequence"/>
</dbReference>
<name>K3W4I0_THAOC</name>
<proteinExistence type="predicted"/>
<feature type="region of interest" description="Disordered" evidence="1">
    <location>
        <begin position="1"/>
        <end position="47"/>
    </location>
</feature>
<gene>
    <name evidence="2" type="ORF">THAOC_00154</name>
</gene>